<evidence type="ECO:0000259" key="9">
    <source>
        <dbReference type="SMART" id="SM00709"/>
    </source>
</evidence>
<comment type="caution">
    <text evidence="10">The sequence shown here is derived from an EMBL/GenBank/DDBJ whole genome shotgun (WGS) entry which is preliminary data.</text>
</comment>
<evidence type="ECO:0000256" key="4">
    <source>
        <dbReference type="ARBA" id="ARBA00022737"/>
    </source>
</evidence>
<feature type="domain" description="Zinc finger ZPR1-type" evidence="9">
    <location>
        <begin position="31"/>
        <end position="200"/>
    </location>
</feature>
<dbReference type="FunCoup" id="A0A1Y2F3L0">
    <property type="interactions" value="776"/>
</dbReference>
<gene>
    <name evidence="10" type="ORF">BCR35DRAFT_279945</name>
</gene>
<dbReference type="FunFam" id="2.20.25.420:FF:000001">
    <property type="entry name" value="Zinc finger protein ZPR1"/>
    <property type="match status" value="1"/>
</dbReference>
<dbReference type="FunFam" id="2.60.120.1040:FF:000001">
    <property type="entry name" value="Zinc finger protein ZPR1"/>
    <property type="match status" value="1"/>
</dbReference>
<reference evidence="10 11" key="1">
    <citation type="submission" date="2016-07" db="EMBL/GenBank/DDBJ databases">
        <title>Pervasive Adenine N6-methylation of Active Genes in Fungi.</title>
        <authorList>
            <consortium name="DOE Joint Genome Institute"/>
            <person name="Mondo S.J."/>
            <person name="Dannebaum R.O."/>
            <person name="Kuo R.C."/>
            <person name="Labutti K."/>
            <person name="Haridas S."/>
            <person name="Kuo A."/>
            <person name="Salamov A."/>
            <person name="Ahrendt S.R."/>
            <person name="Lipzen A."/>
            <person name="Sullivan W."/>
            <person name="Andreopoulos W.B."/>
            <person name="Clum A."/>
            <person name="Lindquist E."/>
            <person name="Daum C."/>
            <person name="Ramamoorthy G.K."/>
            <person name="Gryganskyi A."/>
            <person name="Culley D."/>
            <person name="Magnuson J.K."/>
            <person name="James T.Y."/>
            <person name="O'Malley M.A."/>
            <person name="Stajich J.E."/>
            <person name="Spatafora J.W."/>
            <person name="Visel A."/>
            <person name="Grigoriev I.V."/>
        </authorList>
    </citation>
    <scope>NUCLEOTIDE SEQUENCE [LARGE SCALE GENOMIC DNA]</scope>
    <source>
        <strain evidence="10 11">62-1032</strain>
    </source>
</reference>
<keyword evidence="4" id="KW-0677">Repeat</keyword>
<evidence type="ECO:0000313" key="11">
    <source>
        <dbReference type="Proteomes" id="UP000193467"/>
    </source>
</evidence>
<protein>
    <submittedName>
        <fullName evidence="10">ZPR1 zinc-finger domain-domain-containing protein</fullName>
    </submittedName>
</protein>
<keyword evidence="5 10" id="KW-0863">Zinc-finger</keyword>
<dbReference type="AlphaFoldDB" id="A0A1Y2F3L0"/>
<evidence type="ECO:0000256" key="8">
    <source>
        <dbReference type="ARBA" id="ARBA00054139"/>
    </source>
</evidence>
<dbReference type="InterPro" id="IPR056180">
    <property type="entry name" value="ZPR1_jr_dom"/>
</dbReference>
<name>A0A1Y2F3L0_9BASI</name>
<dbReference type="STRING" id="106004.A0A1Y2F3L0"/>
<keyword evidence="6" id="KW-0862">Zinc</keyword>
<sequence length="461" mass="50998">MSTEAPQQEENWRPIGEAVGAGDLPVDVIDSLCMECHEQGVTRMLLTVIPYFKEVIVVSFRCEHCGYKNNDIQAAGEIQSLGSIYTVKITDRKDLDRQLVKSEHCIISIPEYSLQIPAGRGQFTTVEGVISDTIRDLSHDQPLRKIQHPDVHDKIQELVDKLSLLVDDGKGEGSSSGEERKMPVFTIKLDDPSGNSFIETEGGLTDPKWAKREYARDKGQNEALGLAHTNDVETSHYPEEVLSFPGVCSLCGSELETLMKTVNIPHFKDIILMSSNCHDCGYRDNEVKSGGATSEKGRRITLKVEDSEDLSRDILKSDTAGMTIPEIDLELNPGTLGGRFTTLEGLLNQVYEELDEKVFANGDAAVPGATDEMAKFLAQLKLVMNARMPFTVILDDPLSNSYIQNIYAPDVDPCLSEEIYDRTHEQNEELGLNDMKTENYGHVHVDEGETAAVATEETTSA</sequence>
<evidence type="ECO:0000256" key="7">
    <source>
        <dbReference type="ARBA" id="ARBA00023242"/>
    </source>
</evidence>
<dbReference type="PANTHER" id="PTHR10876:SF0">
    <property type="entry name" value="ZINC FINGER PROTEIN ZPR1"/>
    <property type="match status" value="1"/>
</dbReference>
<dbReference type="PANTHER" id="PTHR10876">
    <property type="entry name" value="ZINC FINGER PROTEIN ZPR1"/>
    <property type="match status" value="1"/>
</dbReference>
<keyword evidence="11" id="KW-1185">Reference proteome</keyword>
<dbReference type="OrthoDB" id="308464at2759"/>
<dbReference type="GO" id="GO:0005634">
    <property type="term" value="C:nucleus"/>
    <property type="evidence" value="ECO:0007669"/>
    <property type="project" value="UniProtKB-SubCell"/>
</dbReference>
<dbReference type="GO" id="GO:0008270">
    <property type="term" value="F:zinc ion binding"/>
    <property type="evidence" value="ECO:0007669"/>
    <property type="project" value="UniProtKB-KW"/>
</dbReference>
<feature type="domain" description="Zinc finger ZPR1-type" evidence="9">
    <location>
        <begin position="246"/>
        <end position="405"/>
    </location>
</feature>
<dbReference type="Pfam" id="PF03367">
    <property type="entry name" value="Zn_ribbon_ZPR1"/>
    <property type="match status" value="2"/>
</dbReference>
<evidence type="ECO:0000256" key="6">
    <source>
        <dbReference type="ARBA" id="ARBA00022833"/>
    </source>
</evidence>
<evidence type="ECO:0000256" key="3">
    <source>
        <dbReference type="ARBA" id="ARBA00022723"/>
    </source>
</evidence>
<evidence type="ECO:0000313" key="10">
    <source>
        <dbReference type="EMBL" id="ORY78074.1"/>
    </source>
</evidence>
<keyword evidence="3" id="KW-0479">Metal-binding</keyword>
<evidence type="ECO:0000256" key="2">
    <source>
        <dbReference type="ARBA" id="ARBA00008354"/>
    </source>
</evidence>
<dbReference type="InterPro" id="IPR042451">
    <property type="entry name" value="ZPR1_A/B_dom"/>
</dbReference>
<dbReference type="Pfam" id="PF22794">
    <property type="entry name" value="jr-ZPR1"/>
    <property type="match status" value="2"/>
</dbReference>
<dbReference type="InterPro" id="IPR040141">
    <property type="entry name" value="ZPR1"/>
</dbReference>
<evidence type="ECO:0000256" key="1">
    <source>
        <dbReference type="ARBA" id="ARBA00004123"/>
    </source>
</evidence>
<keyword evidence="7" id="KW-0539">Nucleus</keyword>
<dbReference type="Proteomes" id="UP000193467">
    <property type="component" value="Unassembled WGS sequence"/>
</dbReference>
<comment type="similarity">
    <text evidence="2">Belongs to the ZPR1 family.</text>
</comment>
<dbReference type="NCBIfam" id="TIGR00310">
    <property type="entry name" value="ZPR1_znf"/>
    <property type="match status" value="2"/>
</dbReference>
<comment type="function">
    <text evidence="8">Acts as a protein folding chaperone for elongation factor 1-alpha.</text>
</comment>
<proteinExistence type="inferred from homology"/>
<dbReference type="Gene3D" id="2.20.25.420">
    <property type="entry name" value="ZPR1, zinc finger domain"/>
    <property type="match status" value="2"/>
</dbReference>
<dbReference type="Gene3D" id="2.60.120.1040">
    <property type="entry name" value="ZPR1, A/B domain"/>
    <property type="match status" value="2"/>
</dbReference>
<dbReference type="InParanoid" id="A0A1Y2F3L0"/>
<dbReference type="FunFam" id="2.20.25.420:FF:000002">
    <property type="entry name" value="Zinc finger protein ZPR1"/>
    <property type="match status" value="1"/>
</dbReference>
<accession>A0A1Y2F3L0</accession>
<dbReference type="SMART" id="SM00709">
    <property type="entry name" value="Zpr1"/>
    <property type="match status" value="2"/>
</dbReference>
<evidence type="ECO:0000256" key="5">
    <source>
        <dbReference type="ARBA" id="ARBA00022771"/>
    </source>
</evidence>
<dbReference type="EMBL" id="MCGR01000030">
    <property type="protein sequence ID" value="ORY78074.1"/>
    <property type="molecule type" value="Genomic_DNA"/>
</dbReference>
<dbReference type="InterPro" id="IPR004457">
    <property type="entry name" value="Znf_ZPR1"/>
</dbReference>
<organism evidence="10 11">
    <name type="scientific">Leucosporidium creatinivorum</name>
    <dbReference type="NCBI Taxonomy" id="106004"/>
    <lineage>
        <taxon>Eukaryota</taxon>
        <taxon>Fungi</taxon>
        <taxon>Dikarya</taxon>
        <taxon>Basidiomycota</taxon>
        <taxon>Pucciniomycotina</taxon>
        <taxon>Microbotryomycetes</taxon>
        <taxon>Leucosporidiales</taxon>
        <taxon>Leucosporidium</taxon>
    </lineage>
</organism>
<dbReference type="InterPro" id="IPR042452">
    <property type="entry name" value="ZPR1_Znf1/2"/>
</dbReference>
<comment type="subcellular location">
    <subcellularLocation>
        <location evidence="1">Nucleus</location>
    </subcellularLocation>
</comment>